<evidence type="ECO:0000256" key="3">
    <source>
        <dbReference type="ARBA" id="ARBA00023125"/>
    </source>
</evidence>
<dbReference type="GO" id="GO:0003700">
    <property type="term" value="F:DNA-binding transcription factor activity"/>
    <property type="evidence" value="ECO:0007669"/>
    <property type="project" value="InterPro"/>
</dbReference>
<evidence type="ECO:0000313" key="6">
    <source>
        <dbReference type="EMBL" id="AEI81496.1"/>
    </source>
</evidence>
<evidence type="ECO:0000313" key="7">
    <source>
        <dbReference type="Proteomes" id="UP000006798"/>
    </source>
</evidence>
<keyword evidence="4" id="KW-0804">Transcription</keyword>
<evidence type="ECO:0000256" key="1">
    <source>
        <dbReference type="ARBA" id="ARBA00009437"/>
    </source>
</evidence>
<feature type="domain" description="HTH lysR-type" evidence="5">
    <location>
        <begin position="9"/>
        <end position="66"/>
    </location>
</feature>
<evidence type="ECO:0000256" key="4">
    <source>
        <dbReference type="ARBA" id="ARBA00023163"/>
    </source>
</evidence>
<keyword evidence="6" id="KW-0614">Plasmid</keyword>
<dbReference type="SUPFAM" id="SSF53850">
    <property type="entry name" value="Periplasmic binding protein-like II"/>
    <property type="match status" value="1"/>
</dbReference>
<evidence type="ECO:0000259" key="5">
    <source>
        <dbReference type="PROSITE" id="PS50931"/>
    </source>
</evidence>
<geneLocation type="plasmid" evidence="6 7">
    <name>pBB1</name>
</geneLocation>
<dbReference type="InterPro" id="IPR005119">
    <property type="entry name" value="LysR_subst-bd"/>
</dbReference>
<reference evidence="6 7" key="1">
    <citation type="journal article" date="2011" name="J. Bacteriol.">
        <title>Complete genome sequence of the type strain Cupriavidus necator N-1.</title>
        <authorList>
            <person name="Poehlein A."/>
            <person name="Kusian B."/>
            <person name="Friedrich B."/>
            <person name="Daniel R."/>
            <person name="Bowien B."/>
        </authorList>
    </citation>
    <scope>NUCLEOTIDE SEQUENCE [LARGE SCALE GENOMIC DNA]</scope>
    <source>
        <strain evidence="7">ATCC 43291 / DSM 13513 / CCUG 52238 / LMG 8453 / N-1</strain>
        <plasmid evidence="6 7">pBB1</plasmid>
    </source>
</reference>
<dbReference type="InterPro" id="IPR036388">
    <property type="entry name" value="WH-like_DNA-bd_sf"/>
</dbReference>
<dbReference type="RefSeq" id="WP_013958555.1">
    <property type="nucleotide sequence ID" value="NC_015727.1"/>
</dbReference>
<dbReference type="KEGG" id="cnc:CNE_BB1p00640"/>
<dbReference type="InterPro" id="IPR050950">
    <property type="entry name" value="HTH-type_LysR_regulators"/>
</dbReference>
<dbReference type="Gene3D" id="1.10.10.10">
    <property type="entry name" value="Winged helix-like DNA-binding domain superfamily/Winged helix DNA-binding domain"/>
    <property type="match status" value="1"/>
</dbReference>
<dbReference type="HOGENOM" id="CLU_039613_6_2_4"/>
<dbReference type="GeneID" id="34311590"/>
<sequence length="300" mass="32597">MSDFTSNPPTLRQLELFLSLASSEGIATAGARLGMTPSATSHALRALETILGTPIVDRSGTHLSLTHTGELILPHVRDVFSSLHLVQTTAAASAGLKTGKVRIGSFGPSSSLKLLPPLLEKFNARYPGIDVYVTEKPDAEIEQDLHEKRIEIGVVTLPKAQFDTHPLAVDEFIAVLPENHPLAKNESVSLQDLAKYPLVLTHAGSQDLITRLFERSEIKPRVTHELSQLLSILEFVSRGQGVSIIASLAAPSKYDGVVYRSLTPRASRRIGLACLNEQRLSPAAQALWQQAKKLQVKKTP</sequence>
<dbReference type="InterPro" id="IPR000847">
    <property type="entry name" value="LysR_HTH_N"/>
</dbReference>
<accession>F8GVD7</accession>
<protein>
    <submittedName>
        <fullName evidence="6">Transcriptional regulator LysR family</fullName>
    </submittedName>
</protein>
<organism evidence="6 7">
    <name type="scientific">Cupriavidus necator (strain ATCC 43291 / DSM 13513 / CCUG 52238 / LMG 8453 / N-1)</name>
    <name type="common">Ralstonia eutropha</name>
    <dbReference type="NCBI Taxonomy" id="1042878"/>
    <lineage>
        <taxon>Bacteria</taxon>
        <taxon>Pseudomonadati</taxon>
        <taxon>Pseudomonadota</taxon>
        <taxon>Betaproteobacteria</taxon>
        <taxon>Burkholderiales</taxon>
        <taxon>Burkholderiaceae</taxon>
        <taxon>Cupriavidus</taxon>
    </lineage>
</organism>
<dbReference type="Pfam" id="PF00126">
    <property type="entry name" value="HTH_1"/>
    <property type="match status" value="1"/>
</dbReference>
<evidence type="ECO:0000256" key="2">
    <source>
        <dbReference type="ARBA" id="ARBA00023015"/>
    </source>
</evidence>
<dbReference type="Gene3D" id="3.40.190.290">
    <property type="match status" value="1"/>
</dbReference>
<dbReference type="Proteomes" id="UP000006798">
    <property type="component" value="Plasmid pBB1"/>
</dbReference>
<dbReference type="PROSITE" id="PS50931">
    <property type="entry name" value="HTH_LYSR"/>
    <property type="match status" value="1"/>
</dbReference>
<keyword evidence="3" id="KW-0238">DNA-binding</keyword>
<dbReference type="InterPro" id="IPR036390">
    <property type="entry name" value="WH_DNA-bd_sf"/>
</dbReference>
<dbReference type="PANTHER" id="PTHR30419:SF30">
    <property type="entry name" value="LYSR FAMILY TRANSCRIPTIONAL REGULATOR"/>
    <property type="match status" value="1"/>
</dbReference>
<dbReference type="GO" id="GO:0003677">
    <property type="term" value="F:DNA binding"/>
    <property type="evidence" value="ECO:0007669"/>
    <property type="project" value="UniProtKB-KW"/>
</dbReference>
<comment type="similarity">
    <text evidence="1">Belongs to the LysR transcriptional regulatory family.</text>
</comment>
<dbReference type="GO" id="GO:0005829">
    <property type="term" value="C:cytosol"/>
    <property type="evidence" value="ECO:0007669"/>
    <property type="project" value="TreeGrafter"/>
</dbReference>
<dbReference type="CDD" id="cd05466">
    <property type="entry name" value="PBP2_LTTR_substrate"/>
    <property type="match status" value="1"/>
</dbReference>
<dbReference type="PANTHER" id="PTHR30419">
    <property type="entry name" value="HTH-TYPE TRANSCRIPTIONAL REGULATOR YBHD"/>
    <property type="match status" value="1"/>
</dbReference>
<dbReference type="SUPFAM" id="SSF46785">
    <property type="entry name" value="Winged helix' DNA-binding domain"/>
    <property type="match status" value="1"/>
</dbReference>
<dbReference type="Pfam" id="PF03466">
    <property type="entry name" value="LysR_substrate"/>
    <property type="match status" value="1"/>
</dbReference>
<dbReference type="EMBL" id="CP002879">
    <property type="protein sequence ID" value="AEI81496.1"/>
    <property type="molecule type" value="Genomic_DNA"/>
</dbReference>
<dbReference type="AlphaFoldDB" id="F8GVD7"/>
<name>F8GVD7_CUPNN</name>
<gene>
    <name evidence="6" type="ordered locus">CNE_BB1p00640</name>
</gene>
<keyword evidence="2" id="KW-0805">Transcription regulation</keyword>
<proteinExistence type="inferred from homology"/>